<accession>S7TMB0</accession>
<dbReference type="EMBL" id="ATHJ01000096">
    <property type="protein sequence ID" value="EPR37845.1"/>
    <property type="molecule type" value="Genomic_DNA"/>
</dbReference>
<gene>
    <name evidence="4" type="ORF">dsmv_2885</name>
</gene>
<reference evidence="4 5" key="1">
    <citation type="journal article" date="2013" name="Genome Announc.">
        <title>Draft genome sequences for three mercury-methylating, sulfate-reducing bacteria.</title>
        <authorList>
            <person name="Brown S.D."/>
            <person name="Hurt R.A.Jr."/>
            <person name="Gilmour C.C."/>
            <person name="Elias D.A."/>
        </authorList>
    </citation>
    <scope>NUCLEOTIDE SEQUENCE [LARGE SCALE GENOMIC DNA]</scope>
    <source>
        <strain evidence="4 5">DSM 2059</strain>
    </source>
</reference>
<feature type="chain" id="PRO_5030177207" description="PEP motif anchor domain protein" evidence="3">
    <location>
        <begin position="23"/>
        <end position="142"/>
    </location>
</feature>
<dbReference type="Proteomes" id="UP000014977">
    <property type="component" value="Unassembled WGS sequence"/>
</dbReference>
<comment type="caution">
    <text evidence="4">The sequence shown here is derived from an EMBL/GenBank/DDBJ whole genome shotgun (WGS) entry which is preliminary data.</text>
</comment>
<name>S7TMB0_DESML</name>
<evidence type="ECO:0000256" key="1">
    <source>
        <dbReference type="SAM" id="MobiDB-lite"/>
    </source>
</evidence>
<keyword evidence="5" id="KW-1185">Reference proteome</keyword>
<evidence type="ECO:0000256" key="2">
    <source>
        <dbReference type="SAM" id="Phobius"/>
    </source>
</evidence>
<keyword evidence="2" id="KW-1133">Transmembrane helix</keyword>
<dbReference type="AlphaFoldDB" id="S7TMB0"/>
<sequence>MKHFYKFLVLSSLFTIFFTGPATEKAAFTQPTFVYARETVNILKQQENSGITRNVDVESTDSFLHVQDGNSDLRSGPLAVFGFGLLGLMLVLRRRGDRSNHGQNILKTADISGTEENGRRECRSTLRQSTFKPVARLSQPRG</sequence>
<keyword evidence="2" id="KW-0472">Membrane</keyword>
<feature type="region of interest" description="Disordered" evidence="1">
    <location>
        <begin position="111"/>
        <end position="142"/>
    </location>
</feature>
<evidence type="ECO:0000256" key="3">
    <source>
        <dbReference type="SAM" id="SignalP"/>
    </source>
</evidence>
<keyword evidence="3" id="KW-0732">Signal</keyword>
<protein>
    <recommendedName>
        <fullName evidence="6">PEP motif anchor domain protein</fullName>
    </recommendedName>
</protein>
<feature type="signal peptide" evidence="3">
    <location>
        <begin position="1"/>
        <end position="22"/>
    </location>
</feature>
<evidence type="ECO:0000313" key="5">
    <source>
        <dbReference type="Proteomes" id="UP000014977"/>
    </source>
</evidence>
<proteinExistence type="predicted"/>
<organism evidence="4 5">
    <name type="scientific">Desulfococcus multivorans DSM 2059</name>
    <dbReference type="NCBI Taxonomy" id="1121405"/>
    <lineage>
        <taxon>Bacteria</taxon>
        <taxon>Pseudomonadati</taxon>
        <taxon>Thermodesulfobacteriota</taxon>
        <taxon>Desulfobacteria</taxon>
        <taxon>Desulfobacterales</taxon>
        <taxon>Desulfococcaceae</taxon>
        <taxon>Desulfococcus</taxon>
    </lineage>
</organism>
<feature type="transmembrane region" description="Helical" evidence="2">
    <location>
        <begin position="73"/>
        <end position="92"/>
    </location>
</feature>
<evidence type="ECO:0008006" key="6">
    <source>
        <dbReference type="Google" id="ProtNLM"/>
    </source>
</evidence>
<dbReference type="STRING" id="897.B2D07_14475"/>
<keyword evidence="2" id="KW-0812">Transmembrane</keyword>
<evidence type="ECO:0000313" key="4">
    <source>
        <dbReference type="EMBL" id="EPR37845.1"/>
    </source>
</evidence>